<feature type="region of interest" description="Disordered" evidence="1">
    <location>
        <begin position="1"/>
        <end position="21"/>
    </location>
</feature>
<protein>
    <submittedName>
        <fullName evidence="2">Uncharacterized protein</fullName>
    </submittedName>
</protein>
<organism evidence="2 3">
    <name type="scientific">Eumeta variegata</name>
    <name type="common">Bagworm moth</name>
    <name type="synonym">Eumeta japonica</name>
    <dbReference type="NCBI Taxonomy" id="151549"/>
    <lineage>
        <taxon>Eukaryota</taxon>
        <taxon>Metazoa</taxon>
        <taxon>Ecdysozoa</taxon>
        <taxon>Arthropoda</taxon>
        <taxon>Hexapoda</taxon>
        <taxon>Insecta</taxon>
        <taxon>Pterygota</taxon>
        <taxon>Neoptera</taxon>
        <taxon>Endopterygota</taxon>
        <taxon>Lepidoptera</taxon>
        <taxon>Glossata</taxon>
        <taxon>Ditrysia</taxon>
        <taxon>Tineoidea</taxon>
        <taxon>Psychidae</taxon>
        <taxon>Oiketicinae</taxon>
        <taxon>Eumeta</taxon>
    </lineage>
</organism>
<name>A0A4C1ZYF0_EUMVA</name>
<reference evidence="2 3" key="1">
    <citation type="journal article" date="2019" name="Commun. Biol.">
        <title>The bagworm genome reveals a unique fibroin gene that provides high tensile strength.</title>
        <authorList>
            <person name="Kono N."/>
            <person name="Nakamura H."/>
            <person name="Ohtoshi R."/>
            <person name="Tomita M."/>
            <person name="Numata K."/>
            <person name="Arakawa K."/>
        </authorList>
    </citation>
    <scope>NUCLEOTIDE SEQUENCE [LARGE SCALE GENOMIC DNA]</scope>
</reference>
<keyword evidence="3" id="KW-1185">Reference proteome</keyword>
<proteinExistence type="predicted"/>
<dbReference type="EMBL" id="BGZK01002428">
    <property type="protein sequence ID" value="GBP93851.1"/>
    <property type="molecule type" value="Genomic_DNA"/>
</dbReference>
<dbReference type="AlphaFoldDB" id="A0A4C1ZYF0"/>
<dbReference type="Proteomes" id="UP000299102">
    <property type="component" value="Unassembled WGS sequence"/>
</dbReference>
<evidence type="ECO:0000313" key="3">
    <source>
        <dbReference type="Proteomes" id="UP000299102"/>
    </source>
</evidence>
<sequence length="97" mass="10983">MHQHTRSIRPSHEQGEQRAKRTCRWSRAALSRAAVDSRGAACVSRFLYWVPVSLLFQTVCPATCWPSSNRGLDHKDQRPSIVGVPCNVPDLMQLRVL</sequence>
<feature type="compositionally biased region" description="Basic and acidic residues" evidence="1">
    <location>
        <begin position="10"/>
        <end position="19"/>
    </location>
</feature>
<evidence type="ECO:0000313" key="2">
    <source>
        <dbReference type="EMBL" id="GBP93851.1"/>
    </source>
</evidence>
<evidence type="ECO:0000256" key="1">
    <source>
        <dbReference type="SAM" id="MobiDB-lite"/>
    </source>
</evidence>
<accession>A0A4C1ZYF0</accession>
<comment type="caution">
    <text evidence="2">The sequence shown here is derived from an EMBL/GenBank/DDBJ whole genome shotgun (WGS) entry which is preliminary data.</text>
</comment>
<gene>
    <name evidence="2" type="ORF">EVAR_63254_1</name>
</gene>